<name>A0A921MSY0_9MICO</name>
<feature type="region of interest" description="Disordered" evidence="1">
    <location>
        <begin position="1"/>
        <end position="34"/>
    </location>
</feature>
<reference evidence="2" key="2">
    <citation type="submission" date="2021-09" db="EMBL/GenBank/DDBJ databases">
        <authorList>
            <person name="Gilroy R."/>
        </authorList>
    </citation>
    <scope>NUCLEOTIDE SEQUENCE</scope>
    <source>
        <strain evidence="2">ChiGjej5B5-22894</strain>
    </source>
</reference>
<comment type="caution">
    <text evidence="2">The sequence shown here is derived from an EMBL/GenBank/DDBJ whole genome shotgun (WGS) entry which is preliminary data.</text>
</comment>
<dbReference type="EMBL" id="DYUE01000003">
    <property type="protein sequence ID" value="HJG90088.1"/>
    <property type="molecule type" value="Genomic_DNA"/>
</dbReference>
<dbReference type="GO" id="GO:0004519">
    <property type="term" value="F:endonuclease activity"/>
    <property type="evidence" value="ECO:0007669"/>
    <property type="project" value="UniProtKB-KW"/>
</dbReference>
<feature type="non-terminal residue" evidence="2">
    <location>
        <position position="325"/>
    </location>
</feature>
<dbReference type="AlphaFoldDB" id="A0A921MSY0"/>
<organism evidence="2 3">
    <name type="scientific">Brachybacterium massiliense</name>
    <dbReference type="NCBI Taxonomy" id="1755098"/>
    <lineage>
        <taxon>Bacteria</taxon>
        <taxon>Bacillati</taxon>
        <taxon>Actinomycetota</taxon>
        <taxon>Actinomycetes</taxon>
        <taxon>Micrococcales</taxon>
        <taxon>Dermabacteraceae</taxon>
        <taxon>Brachybacterium</taxon>
    </lineage>
</organism>
<accession>A0A921MSY0</accession>
<protein>
    <submittedName>
        <fullName evidence="2">HNH endonuclease</fullName>
    </submittedName>
</protein>
<keyword evidence="2" id="KW-0540">Nuclease</keyword>
<keyword evidence="2" id="KW-0378">Hydrolase</keyword>
<evidence type="ECO:0000313" key="2">
    <source>
        <dbReference type="EMBL" id="HJG90088.1"/>
    </source>
</evidence>
<reference evidence="2" key="1">
    <citation type="journal article" date="2021" name="PeerJ">
        <title>Extensive microbial diversity within the chicken gut microbiome revealed by metagenomics and culture.</title>
        <authorList>
            <person name="Gilroy R."/>
            <person name="Ravi A."/>
            <person name="Getino M."/>
            <person name="Pursley I."/>
            <person name="Horton D.L."/>
            <person name="Alikhan N.F."/>
            <person name="Baker D."/>
            <person name="Gharbi K."/>
            <person name="Hall N."/>
            <person name="Watson M."/>
            <person name="Adriaenssens E.M."/>
            <person name="Foster-Nyarko E."/>
            <person name="Jarju S."/>
            <person name="Secka A."/>
            <person name="Antonio M."/>
            <person name="Oren A."/>
            <person name="Chaudhuri R.R."/>
            <person name="La Ragione R."/>
            <person name="Hildebrand F."/>
            <person name="Pallen M.J."/>
        </authorList>
    </citation>
    <scope>NUCLEOTIDE SEQUENCE</scope>
    <source>
        <strain evidence="2">ChiGjej5B5-22894</strain>
    </source>
</reference>
<proteinExistence type="predicted"/>
<keyword evidence="2" id="KW-0255">Endonuclease</keyword>
<evidence type="ECO:0000313" key="3">
    <source>
        <dbReference type="Proteomes" id="UP000742460"/>
    </source>
</evidence>
<gene>
    <name evidence="2" type="ORF">K8V81_00045</name>
</gene>
<evidence type="ECO:0000256" key="1">
    <source>
        <dbReference type="SAM" id="MobiDB-lite"/>
    </source>
</evidence>
<sequence length="325" mass="35568">MGGFEEFEDGRQGEAAEGPAGHHTASSPTSPAVEGLPRWSVRARRVLDEDVILEEVTPGSLEAARVLALHRTMRTRASLHAHQLRQLATFFREDPEVRGALDDADLTALKIAAGMRCSYVQAWAKVRDAHMAVEWMPVTFTYLRRGDLPEAWHHYLIRHVRRLSEEQARQVDAHMGGVEIPSVSQDTFEKQVRLAVKLATAGDIPAPATSARDVEIVAIDTDAGTASLMVTGPILEIKALAHRLDVAARTVQKAQRHALEAGAVGPLPFDIDEDLAERGRALSLRSLRYAILTHSVLDIDPVQETSSPFKLLVTVPATTLLGVDE</sequence>
<dbReference type="Proteomes" id="UP000742460">
    <property type="component" value="Unassembled WGS sequence"/>
</dbReference>